<protein>
    <submittedName>
        <fullName evidence="3">Group II intron-encoded protein LtrA</fullName>
    </submittedName>
</protein>
<keyword evidence="4" id="KW-1185">Reference proteome</keyword>
<dbReference type="PANTHER" id="PTHR34047">
    <property type="entry name" value="NUCLEAR INTRON MATURASE 1, MITOCHONDRIAL-RELATED"/>
    <property type="match status" value="1"/>
</dbReference>
<comment type="caution">
    <text evidence="3">The sequence shown here is derived from an EMBL/GenBank/DDBJ whole genome shotgun (WGS) entry which is preliminary data.</text>
</comment>
<dbReference type="GO" id="GO:0006397">
    <property type="term" value="P:mRNA processing"/>
    <property type="evidence" value="ECO:0007669"/>
    <property type="project" value="InterPro"/>
</dbReference>
<dbReference type="PROSITE" id="PS50878">
    <property type="entry name" value="RT_POL"/>
    <property type="match status" value="1"/>
</dbReference>
<dbReference type="InterPro" id="IPR043502">
    <property type="entry name" value="DNA/RNA_pol_sf"/>
</dbReference>
<dbReference type="PANTHER" id="PTHR34047:SF8">
    <property type="entry name" value="PROTEIN YKFC"/>
    <property type="match status" value="1"/>
</dbReference>
<dbReference type="Proteomes" id="UP000004095">
    <property type="component" value="Unassembled WGS sequence"/>
</dbReference>
<dbReference type="InterPro" id="IPR024937">
    <property type="entry name" value="Domain_X"/>
</dbReference>
<evidence type="ECO:0000313" key="3">
    <source>
        <dbReference type="EMBL" id="EAY25014.1"/>
    </source>
</evidence>
<dbReference type="RefSeq" id="WP_002703601.1">
    <property type="nucleotide sequence ID" value="NZ_AAWS01000056.1"/>
</dbReference>
<reference evidence="3 4" key="1">
    <citation type="submission" date="2007-01" db="EMBL/GenBank/DDBJ databases">
        <authorList>
            <person name="Haygood M."/>
            <person name="Podell S."/>
            <person name="Anderson C."/>
            <person name="Hopkinson B."/>
            <person name="Roe K."/>
            <person name="Barbeau K."/>
            <person name="Gaasterland T."/>
            <person name="Ferriera S."/>
            <person name="Johnson J."/>
            <person name="Kravitz S."/>
            <person name="Beeson K."/>
            <person name="Sutton G."/>
            <person name="Rogers Y.-H."/>
            <person name="Friedman R."/>
            <person name="Frazier M."/>
            <person name="Venter J.C."/>
        </authorList>
    </citation>
    <scope>NUCLEOTIDE SEQUENCE [LARGE SCALE GENOMIC DNA]</scope>
    <source>
        <strain evidence="3 4">ATCC 23134</strain>
    </source>
</reference>
<organism evidence="3 4">
    <name type="scientific">Microscilla marina ATCC 23134</name>
    <dbReference type="NCBI Taxonomy" id="313606"/>
    <lineage>
        <taxon>Bacteria</taxon>
        <taxon>Pseudomonadati</taxon>
        <taxon>Bacteroidota</taxon>
        <taxon>Cytophagia</taxon>
        <taxon>Cytophagales</taxon>
        <taxon>Microscillaceae</taxon>
        <taxon>Microscilla</taxon>
    </lineage>
</organism>
<evidence type="ECO:0000256" key="1">
    <source>
        <dbReference type="ARBA" id="ARBA00034120"/>
    </source>
</evidence>
<comment type="similarity">
    <text evidence="1">Belongs to the bacterial reverse transcriptase family.</text>
</comment>
<dbReference type="CDD" id="cd01651">
    <property type="entry name" value="RT_G2_intron"/>
    <property type="match status" value="1"/>
</dbReference>
<dbReference type="InterPro" id="IPR051083">
    <property type="entry name" value="GrpII_Intron_Splice-Mob/Def"/>
</dbReference>
<evidence type="ECO:0000259" key="2">
    <source>
        <dbReference type="PROSITE" id="PS50878"/>
    </source>
</evidence>
<dbReference type="Pfam" id="PF01348">
    <property type="entry name" value="Intron_maturas2"/>
    <property type="match status" value="1"/>
</dbReference>
<dbReference type="EMBL" id="AAWS01000056">
    <property type="protein sequence ID" value="EAY25014.1"/>
    <property type="molecule type" value="Genomic_DNA"/>
</dbReference>
<dbReference type="OrthoDB" id="9780724at2"/>
<dbReference type="SUPFAM" id="SSF56672">
    <property type="entry name" value="DNA/RNA polymerases"/>
    <property type="match status" value="1"/>
</dbReference>
<proteinExistence type="inferred from homology"/>
<accession>A1ZX33</accession>
<dbReference type="Pfam" id="PF21368">
    <property type="entry name" value="AI2M-like_HNH"/>
    <property type="match status" value="1"/>
</dbReference>
<dbReference type="AlphaFoldDB" id="A1ZX33"/>
<dbReference type="Pfam" id="PF00078">
    <property type="entry name" value="RVT_1"/>
    <property type="match status" value="1"/>
</dbReference>
<gene>
    <name evidence="3" type="ORF">M23134_07203</name>
</gene>
<dbReference type="InterPro" id="IPR000477">
    <property type="entry name" value="RT_dom"/>
</dbReference>
<feature type="domain" description="Reverse transcriptase" evidence="2">
    <location>
        <begin position="68"/>
        <end position="353"/>
    </location>
</feature>
<dbReference type="eggNOG" id="COG3344">
    <property type="taxonomic scope" value="Bacteria"/>
</dbReference>
<dbReference type="InterPro" id="IPR049030">
    <property type="entry name" value="AI2M-like_HNH"/>
</dbReference>
<name>A1ZX33_MICM2</name>
<sequence>MRNAKTILHIIQERGERKLPIERVYRLLYNPNLYLLAYSNLYGNKGALTSGITPETADGMSLDKIQDIICKLKQESYRWKPSKRIFIPKKNGQPRPLSIPCWSDKLLQEVIRLILEAYFEPQFCESSHGFRTGRGCHSALKQMRLKGKGSKWFIEGDIQGCFDNINHQLIIKLLSDKLYDPRFIRLISQLLKTGYIEGWKYNKTYSGVPQGSIIGPILTNIVLNELDKFVENKLIPANTKGKRRRSCPKYALIKRQASKARKQGDMDKCRELNKQAQKIPSRDTNDPKYRRLWYIRYANDTLLGYIGKKEEAIKIKEQIADFLANELHLTLNSDKTLITHAQSQKASFLGYHIRTLQEDAKHDRTGQRCINGNIGLEIPARVIKEHSARYIKRGKPCHLPQHTIDSAYSIIRQYQSEYQGLVQYYRMAYNLHTISKLKYVMEQSLVKTLANKYKTTCNKVYKKYATTIEIEGQAYKVLQTLVEREGKTPLKAHFGGVSTKWNGWVTIDDAKDSNIWNHRSEVVERLLAQKCELCGSTQNIEVHHIRKLNPNRNKGTPVPEWKKKMMARKRKTLIVCQKCHQQIHYGKYDSKPLS</sequence>
<evidence type="ECO:0000313" key="4">
    <source>
        <dbReference type="Proteomes" id="UP000004095"/>
    </source>
</evidence>